<gene>
    <name evidence="1" type="ORF">PTRG_07882</name>
</gene>
<name>B2WD23_PYRTR</name>
<dbReference type="InParanoid" id="B2WD23"/>
<protein>
    <submittedName>
        <fullName evidence="1">Uncharacterized protein</fullName>
    </submittedName>
</protein>
<dbReference type="AlphaFoldDB" id="B2WD23"/>
<dbReference type="Proteomes" id="UP000001471">
    <property type="component" value="Unassembled WGS sequence"/>
</dbReference>
<sequence>MVAEQRDAFSTVGQHSIQNPVTRFCERRNKLTSCRDGPNTIQQSDSLQLLATVKVLVCKGGIKGNYWRYTHKVHSPDTQRFFLPITHSLVLAAVTEIAGKIGARNGYIHYVWLEELGQAIDRT</sequence>
<accession>B2WD23</accession>
<dbReference type="HOGENOM" id="CLU_2016405_0_0_1"/>
<evidence type="ECO:0000313" key="2">
    <source>
        <dbReference type="Proteomes" id="UP000001471"/>
    </source>
</evidence>
<reference evidence="2" key="1">
    <citation type="journal article" date="2013" name="G3 (Bethesda)">
        <title>Comparative genomics of a plant-pathogenic fungus, Pyrenophora tritici-repentis, reveals transduplication and the impact of repeat elements on pathogenicity and population divergence.</title>
        <authorList>
            <person name="Manning V.A."/>
            <person name="Pandelova I."/>
            <person name="Dhillon B."/>
            <person name="Wilhelm L.J."/>
            <person name="Goodwin S.B."/>
            <person name="Berlin A.M."/>
            <person name="Figueroa M."/>
            <person name="Freitag M."/>
            <person name="Hane J.K."/>
            <person name="Henrissat B."/>
            <person name="Holman W.H."/>
            <person name="Kodira C.D."/>
            <person name="Martin J."/>
            <person name="Oliver R.P."/>
            <person name="Robbertse B."/>
            <person name="Schackwitz W."/>
            <person name="Schwartz D.C."/>
            <person name="Spatafora J.W."/>
            <person name="Turgeon B.G."/>
            <person name="Yandava C."/>
            <person name="Young S."/>
            <person name="Zhou S."/>
            <person name="Zeng Q."/>
            <person name="Grigoriev I.V."/>
            <person name="Ma L.-J."/>
            <person name="Ciuffetti L.M."/>
        </authorList>
    </citation>
    <scope>NUCLEOTIDE SEQUENCE [LARGE SCALE GENOMIC DNA]</scope>
    <source>
        <strain evidence="2">Pt-1C-BFP</strain>
    </source>
</reference>
<dbReference type="EMBL" id="DS231622">
    <property type="protein sequence ID" value="EDU50801.1"/>
    <property type="molecule type" value="Genomic_DNA"/>
</dbReference>
<evidence type="ECO:0000313" key="1">
    <source>
        <dbReference type="EMBL" id="EDU50801.1"/>
    </source>
</evidence>
<organism evidence="1 2">
    <name type="scientific">Pyrenophora tritici-repentis (strain Pt-1C-BFP)</name>
    <name type="common">Wheat tan spot fungus</name>
    <name type="synonym">Drechslera tritici-repentis</name>
    <dbReference type="NCBI Taxonomy" id="426418"/>
    <lineage>
        <taxon>Eukaryota</taxon>
        <taxon>Fungi</taxon>
        <taxon>Dikarya</taxon>
        <taxon>Ascomycota</taxon>
        <taxon>Pezizomycotina</taxon>
        <taxon>Dothideomycetes</taxon>
        <taxon>Pleosporomycetidae</taxon>
        <taxon>Pleosporales</taxon>
        <taxon>Pleosporineae</taxon>
        <taxon>Pleosporaceae</taxon>
        <taxon>Pyrenophora</taxon>
    </lineage>
</organism>
<proteinExistence type="predicted"/>